<proteinExistence type="predicted"/>
<comment type="caution">
    <text evidence="1">The sequence shown here is derived from an EMBL/GenBank/DDBJ whole genome shotgun (WGS) entry which is preliminary data.</text>
</comment>
<keyword evidence="2" id="KW-1185">Reference proteome</keyword>
<dbReference type="Gene3D" id="3.40.50.1820">
    <property type="entry name" value="alpha/beta hydrolase"/>
    <property type="match status" value="1"/>
</dbReference>
<dbReference type="InterPro" id="IPR029058">
    <property type="entry name" value="AB_hydrolase_fold"/>
</dbReference>
<sequence>MNRYYIVYFSLLLFLLTACREDEFDKALVREFTLSSAINGSNYHIKVALPKNYPSATEYKTIYVLDSKWDFDLVASEVQKQSQNFHHDDILVVGVGWGNDRLDDYLPVPFKSGNGRANEFVKVINDELIPKLEKEFHAADSREDRVILGHSAGGLFGVYCFTNYPDIFGNYLCLSPSLWIGDQIVLANEKKNRIANQTRNGRFFLAAGELEESGMQPPIEALRQILGQYYKGFAQEYNRAKGLDHLGSKKPNIKKAISFYFQQL</sequence>
<evidence type="ECO:0000313" key="2">
    <source>
        <dbReference type="Proteomes" id="UP000236594"/>
    </source>
</evidence>
<dbReference type="PANTHER" id="PTHR48098:SF6">
    <property type="entry name" value="FERRI-BACILLIBACTIN ESTERASE BESA"/>
    <property type="match status" value="1"/>
</dbReference>
<evidence type="ECO:0000313" key="1">
    <source>
        <dbReference type="EMBL" id="PWN69379.1"/>
    </source>
</evidence>
<dbReference type="EMBL" id="PPED02000003">
    <property type="protein sequence ID" value="PWN69379.1"/>
    <property type="molecule type" value="Genomic_DNA"/>
</dbReference>
<dbReference type="PANTHER" id="PTHR48098">
    <property type="entry name" value="ENTEROCHELIN ESTERASE-RELATED"/>
    <property type="match status" value="1"/>
</dbReference>
<organism evidence="1 2">
    <name type="scientific">Chryseobacterium phosphatilyticum</name>
    <dbReference type="NCBI Taxonomy" id="475075"/>
    <lineage>
        <taxon>Bacteria</taxon>
        <taxon>Pseudomonadati</taxon>
        <taxon>Bacteroidota</taxon>
        <taxon>Flavobacteriia</taxon>
        <taxon>Flavobacteriales</taxon>
        <taxon>Weeksellaceae</taxon>
        <taxon>Chryseobacterium group</taxon>
        <taxon>Chryseobacterium</taxon>
    </lineage>
</organism>
<dbReference type="InterPro" id="IPR050583">
    <property type="entry name" value="Mycobacterial_A85_antigen"/>
</dbReference>
<dbReference type="Pfam" id="PF00756">
    <property type="entry name" value="Esterase"/>
    <property type="match status" value="1"/>
</dbReference>
<evidence type="ECO:0008006" key="3">
    <source>
        <dbReference type="Google" id="ProtNLM"/>
    </source>
</evidence>
<reference evidence="1 2" key="1">
    <citation type="submission" date="2018-04" db="EMBL/GenBank/DDBJ databases">
        <title>Draft Genome Sequence of Phosphate-Solubilizing Chryseobacterium sp. ISE14 that is a Biocontrol and Plant Growth-Promoting Rhizobacterium Isolated from Cucumber.</title>
        <authorList>
            <person name="Jeong J.-J."/>
            <person name="Sang M.K."/>
            <person name="Choi I.-G."/>
            <person name="Kim K.D."/>
        </authorList>
    </citation>
    <scope>NUCLEOTIDE SEQUENCE [LARGE SCALE GENOMIC DNA]</scope>
    <source>
        <strain evidence="1 2">ISE14</strain>
    </source>
</reference>
<dbReference type="Proteomes" id="UP000236594">
    <property type="component" value="Unassembled WGS sequence"/>
</dbReference>
<dbReference type="InterPro" id="IPR000801">
    <property type="entry name" value="Esterase-like"/>
</dbReference>
<dbReference type="PROSITE" id="PS51257">
    <property type="entry name" value="PROKAR_LIPOPROTEIN"/>
    <property type="match status" value="1"/>
</dbReference>
<dbReference type="RefSeq" id="WP_109713123.1">
    <property type="nucleotide sequence ID" value="NZ_PPED02000003.1"/>
</dbReference>
<protein>
    <recommendedName>
        <fullName evidence="3">Alpha/beta hydrolase</fullName>
    </recommendedName>
</protein>
<dbReference type="OrthoDB" id="9784036at2"/>
<dbReference type="SUPFAM" id="SSF53474">
    <property type="entry name" value="alpha/beta-Hydrolases"/>
    <property type="match status" value="1"/>
</dbReference>
<accession>A0A316X803</accession>
<gene>
    <name evidence="1" type="ORF">C1631_015110</name>
</gene>
<dbReference type="AlphaFoldDB" id="A0A316X803"/>
<name>A0A316X803_9FLAO</name>